<dbReference type="AlphaFoldDB" id="A0A699ICD7"/>
<accession>A0A699ICD7</accession>
<evidence type="ECO:0000259" key="1">
    <source>
        <dbReference type="Pfam" id="PF07727"/>
    </source>
</evidence>
<gene>
    <name evidence="2" type="ORF">Tci_510901</name>
</gene>
<proteinExistence type="predicted"/>
<evidence type="ECO:0000313" key="2">
    <source>
        <dbReference type="EMBL" id="GEZ38928.1"/>
    </source>
</evidence>
<protein>
    <submittedName>
        <fullName evidence="2">Retrovirus-related Pol polyprotein from transposon TNT 1-94</fullName>
    </submittedName>
</protein>
<sequence>MKRLMMGFFLGYSPVAKAFKIKPKRPIEALEEEGWIIAMQEKLNHLERNKNKARLVALGFRQEKGIDYDEAFALVARFEAIRIFLAYATYMGFTVYQMDMKSAFLNDKISEEV</sequence>
<dbReference type="EMBL" id="BKCJ010273030">
    <property type="protein sequence ID" value="GEZ38928.1"/>
    <property type="molecule type" value="Genomic_DNA"/>
</dbReference>
<dbReference type="InterPro" id="IPR013103">
    <property type="entry name" value="RVT_2"/>
</dbReference>
<feature type="non-terminal residue" evidence="2">
    <location>
        <position position="113"/>
    </location>
</feature>
<comment type="caution">
    <text evidence="2">The sequence shown here is derived from an EMBL/GenBank/DDBJ whole genome shotgun (WGS) entry which is preliminary data.</text>
</comment>
<dbReference type="Pfam" id="PF07727">
    <property type="entry name" value="RVT_2"/>
    <property type="match status" value="1"/>
</dbReference>
<organism evidence="2">
    <name type="scientific">Tanacetum cinerariifolium</name>
    <name type="common">Dalmatian daisy</name>
    <name type="synonym">Chrysanthemum cinerariifolium</name>
    <dbReference type="NCBI Taxonomy" id="118510"/>
    <lineage>
        <taxon>Eukaryota</taxon>
        <taxon>Viridiplantae</taxon>
        <taxon>Streptophyta</taxon>
        <taxon>Embryophyta</taxon>
        <taxon>Tracheophyta</taxon>
        <taxon>Spermatophyta</taxon>
        <taxon>Magnoliopsida</taxon>
        <taxon>eudicotyledons</taxon>
        <taxon>Gunneridae</taxon>
        <taxon>Pentapetalae</taxon>
        <taxon>asterids</taxon>
        <taxon>campanulids</taxon>
        <taxon>Asterales</taxon>
        <taxon>Asteraceae</taxon>
        <taxon>Asteroideae</taxon>
        <taxon>Anthemideae</taxon>
        <taxon>Anthemidinae</taxon>
        <taxon>Tanacetum</taxon>
    </lineage>
</organism>
<reference evidence="2" key="1">
    <citation type="journal article" date="2019" name="Sci. Rep.">
        <title>Draft genome of Tanacetum cinerariifolium, the natural source of mosquito coil.</title>
        <authorList>
            <person name="Yamashiro T."/>
            <person name="Shiraishi A."/>
            <person name="Satake H."/>
            <person name="Nakayama K."/>
        </authorList>
    </citation>
    <scope>NUCLEOTIDE SEQUENCE</scope>
</reference>
<name>A0A699ICD7_TANCI</name>
<feature type="domain" description="Reverse transcriptase Ty1/copia-type" evidence="1">
    <location>
        <begin position="39"/>
        <end position="113"/>
    </location>
</feature>